<evidence type="ECO:0000313" key="3">
    <source>
        <dbReference type="Proteomes" id="UP000777438"/>
    </source>
</evidence>
<evidence type="ECO:0000256" key="1">
    <source>
        <dbReference type="SAM" id="Phobius"/>
    </source>
</evidence>
<keyword evidence="1" id="KW-1133">Transmembrane helix</keyword>
<keyword evidence="1" id="KW-0812">Transmembrane</keyword>
<gene>
    <name evidence="2" type="ORF">B0T10DRAFT_549600</name>
</gene>
<dbReference type="AlphaFoldDB" id="A0A9P9AKP6"/>
<accession>A0A9P9AKP6</accession>
<reference evidence="2 3" key="1">
    <citation type="journal article" date="2021" name="Nat. Commun.">
        <title>Genetic determinants of endophytism in the Arabidopsis root mycobiome.</title>
        <authorList>
            <person name="Mesny F."/>
            <person name="Miyauchi S."/>
            <person name="Thiergart T."/>
            <person name="Pickel B."/>
            <person name="Atanasova L."/>
            <person name="Karlsson M."/>
            <person name="Huettel B."/>
            <person name="Barry K.W."/>
            <person name="Haridas S."/>
            <person name="Chen C."/>
            <person name="Bauer D."/>
            <person name="Andreopoulos W."/>
            <person name="Pangilinan J."/>
            <person name="LaButti K."/>
            <person name="Riley R."/>
            <person name="Lipzen A."/>
            <person name="Clum A."/>
            <person name="Drula E."/>
            <person name="Henrissat B."/>
            <person name="Kohler A."/>
            <person name="Grigoriev I.V."/>
            <person name="Martin F.M."/>
            <person name="Hacquard S."/>
        </authorList>
    </citation>
    <scope>NUCLEOTIDE SEQUENCE [LARGE SCALE GENOMIC DNA]</scope>
    <source>
        <strain evidence="2 3">MPI-CAGE-CH-0241</strain>
    </source>
</reference>
<dbReference type="EMBL" id="JAGPYM010000014">
    <property type="protein sequence ID" value="KAH6887603.1"/>
    <property type="molecule type" value="Genomic_DNA"/>
</dbReference>
<sequence length="484" mass="53678">MFKLLMSAGDLMVGILPQLSLLFGGTLLLFIGLNAWEAPESEAGFTELAWTAFIRQKRQFYFGSYIDTEDWVTIIGITFGIICHGLTDTYISLTDSCGWQGPLCEYTSSGSLARAHLSLSRRPAVSLLRYMTSIVMVVLLLRCRFGVDDFGVWVLEQLEQDPWVTDDTFGDENQALRHGFADQGPPQNITMVGVMDCPGLFEDEEFGYVMTREMVMVANMINEEGGFEMNRDHDGWMRTQTTSRDWLSDTSGSRGDDKQRTQAIVDYRIAEPGIIQVQWARLGPWVSEHQTSRPSPKGVAVEHRVTYDVRYAVAEVTILSHDTEALPSAGIEVESSVWNWVNALVGGEPSVVADGVSAIARAAMALWEREARDGNKLGFLAMAEQPFGSESAPLVRGWRMPENSRYPLYDGVRATIFRGLTVGAAYAFIGVGSMAVMAGLASLWLSRRRVGLNSEYRLLSDDLLKEKIEEECACGLKGSLEVRG</sequence>
<name>A0A9P9AKP6_9HYPO</name>
<organism evidence="2 3">
    <name type="scientific">Thelonectria olida</name>
    <dbReference type="NCBI Taxonomy" id="1576542"/>
    <lineage>
        <taxon>Eukaryota</taxon>
        <taxon>Fungi</taxon>
        <taxon>Dikarya</taxon>
        <taxon>Ascomycota</taxon>
        <taxon>Pezizomycotina</taxon>
        <taxon>Sordariomycetes</taxon>
        <taxon>Hypocreomycetidae</taxon>
        <taxon>Hypocreales</taxon>
        <taxon>Nectriaceae</taxon>
        <taxon>Thelonectria</taxon>
    </lineage>
</organism>
<keyword evidence="1" id="KW-0472">Membrane</keyword>
<proteinExistence type="predicted"/>
<evidence type="ECO:0000313" key="2">
    <source>
        <dbReference type="EMBL" id="KAH6887603.1"/>
    </source>
</evidence>
<feature type="transmembrane region" description="Helical" evidence="1">
    <location>
        <begin position="423"/>
        <end position="445"/>
    </location>
</feature>
<protein>
    <submittedName>
        <fullName evidence="2">Uncharacterized protein</fullName>
    </submittedName>
</protein>
<comment type="caution">
    <text evidence="2">The sequence shown here is derived from an EMBL/GenBank/DDBJ whole genome shotgun (WGS) entry which is preliminary data.</text>
</comment>
<keyword evidence="3" id="KW-1185">Reference proteome</keyword>
<dbReference type="OrthoDB" id="9909019at2759"/>
<dbReference type="Proteomes" id="UP000777438">
    <property type="component" value="Unassembled WGS sequence"/>
</dbReference>